<dbReference type="EMBL" id="CP127523">
    <property type="protein sequence ID" value="XRI70115.1"/>
    <property type="molecule type" value="Genomic_DNA"/>
</dbReference>
<reference evidence="1" key="1">
    <citation type="submission" date="2023-06" db="EMBL/GenBank/DDBJ databases">
        <title>Complete and circular genome of Acidithiobacillus ferrianus DSM 107098.</title>
        <authorList>
            <person name="Norris P.R."/>
            <person name="Falagan C."/>
            <person name="Moya-Beltran A."/>
            <person name="Castro M."/>
            <person name="Quatrini R."/>
            <person name="Johnson D.B."/>
        </authorList>
    </citation>
    <scope>NUCLEOTIDE SEQUENCE</scope>
    <source>
        <strain evidence="1">MG</strain>
    </source>
</reference>
<sequence>MMSEFADMYQGMLHGIREWSRWERFRGELAARADAGWYVYFIGQDCPRTPVDAPTFRKVLDEVDALLRRDHQERYLGIVYVNDFDHPRLIKIYDPNNLGASCGHSGKVVLPGWVFSRMPPESLGTTIVPEGRKRWWREILHG</sequence>
<accession>A0ACD5H9Y5</accession>
<dbReference type="Proteomes" id="UP000470022">
    <property type="component" value="Chromosome"/>
</dbReference>
<proteinExistence type="predicted"/>
<gene>
    <name evidence="1" type="ORF">GL267_005345</name>
</gene>
<protein>
    <submittedName>
        <fullName evidence="1">Uncharacterized protein</fullName>
    </submittedName>
</protein>
<name>A0ACD5H9Y5_9PROT</name>
<evidence type="ECO:0000313" key="2">
    <source>
        <dbReference type="Proteomes" id="UP000470022"/>
    </source>
</evidence>
<evidence type="ECO:0000313" key="1">
    <source>
        <dbReference type="EMBL" id="XRI70115.1"/>
    </source>
</evidence>
<keyword evidence="2" id="KW-1185">Reference proteome</keyword>
<organism evidence="1 2">
    <name type="scientific">Acidithiobacillus ferrianus</name>
    <dbReference type="NCBI Taxonomy" id="2678518"/>
    <lineage>
        <taxon>Bacteria</taxon>
        <taxon>Pseudomonadati</taxon>
        <taxon>Pseudomonadota</taxon>
        <taxon>Acidithiobacillia</taxon>
        <taxon>Acidithiobacillales</taxon>
        <taxon>Acidithiobacillaceae</taxon>
        <taxon>Acidithiobacillus</taxon>
    </lineage>
</organism>